<dbReference type="AlphaFoldDB" id="A0A7C4JL43"/>
<dbReference type="PANTHER" id="PTHR43067:SF3">
    <property type="entry name" value="MALTOSE ABC TRANSPORTER, ATP-BINDING PROTEIN"/>
    <property type="match status" value="1"/>
</dbReference>
<dbReference type="GO" id="GO:0016887">
    <property type="term" value="F:ATP hydrolysis activity"/>
    <property type="evidence" value="ECO:0007669"/>
    <property type="project" value="InterPro"/>
</dbReference>
<dbReference type="SMART" id="SM00382">
    <property type="entry name" value="AAA"/>
    <property type="match status" value="1"/>
</dbReference>
<dbReference type="Pfam" id="PF00005">
    <property type="entry name" value="ABC_tran"/>
    <property type="match status" value="1"/>
</dbReference>
<reference evidence="6" key="1">
    <citation type="journal article" date="2020" name="mSystems">
        <title>Genome- and Community-Level Interaction Insights into Carbon Utilization and Element Cycling Functions of Hydrothermarchaeota in Hydrothermal Sediment.</title>
        <authorList>
            <person name="Zhou Z."/>
            <person name="Liu Y."/>
            <person name="Xu W."/>
            <person name="Pan J."/>
            <person name="Luo Z.H."/>
            <person name="Li M."/>
        </authorList>
    </citation>
    <scope>NUCLEOTIDE SEQUENCE [LARGE SCALE GENOMIC DNA]</scope>
    <source>
        <strain evidence="6">SpSt-637</strain>
        <strain evidence="5">SpSt-667</strain>
    </source>
</reference>
<keyword evidence="3 6" id="KW-0067">ATP-binding</keyword>
<dbReference type="Pfam" id="PF08352">
    <property type="entry name" value="oligo_HPY"/>
    <property type="match status" value="1"/>
</dbReference>
<accession>A0A7C4JL43</accession>
<evidence type="ECO:0000256" key="3">
    <source>
        <dbReference type="ARBA" id="ARBA00022840"/>
    </source>
</evidence>
<dbReference type="InterPro" id="IPR013563">
    <property type="entry name" value="Oligopep_ABC_C"/>
</dbReference>
<feature type="domain" description="ABC transporter" evidence="4">
    <location>
        <begin position="4"/>
        <end position="255"/>
    </location>
</feature>
<protein>
    <submittedName>
        <fullName evidence="6">ABC transporter ATP-binding protein</fullName>
    </submittedName>
</protein>
<dbReference type="CDD" id="cd03257">
    <property type="entry name" value="ABC_NikE_OppD_transporters"/>
    <property type="match status" value="1"/>
</dbReference>
<dbReference type="InterPro" id="IPR003593">
    <property type="entry name" value="AAA+_ATPase"/>
</dbReference>
<dbReference type="InterPro" id="IPR003439">
    <property type="entry name" value="ABC_transporter-like_ATP-bd"/>
</dbReference>
<dbReference type="PROSITE" id="PS00211">
    <property type="entry name" value="ABC_TRANSPORTER_1"/>
    <property type="match status" value="1"/>
</dbReference>
<proteinExistence type="predicted"/>
<evidence type="ECO:0000259" key="4">
    <source>
        <dbReference type="PROSITE" id="PS50893"/>
    </source>
</evidence>
<keyword evidence="2" id="KW-0547">Nucleotide-binding</keyword>
<dbReference type="GO" id="GO:0005524">
    <property type="term" value="F:ATP binding"/>
    <property type="evidence" value="ECO:0007669"/>
    <property type="project" value="UniProtKB-KW"/>
</dbReference>
<evidence type="ECO:0000256" key="2">
    <source>
        <dbReference type="ARBA" id="ARBA00022741"/>
    </source>
</evidence>
<dbReference type="PANTHER" id="PTHR43067">
    <property type="entry name" value="OLIGOPEPTIDE/DIPEPTIDE ABC TRANSPORTER, ATPASE SUBUNIT"/>
    <property type="match status" value="1"/>
</dbReference>
<dbReference type="InterPro" id="IPR017871">
    <property type="entry name" value="ABC_transporter-like_CS"/>
</dbReference>
<name>A0A7C4JL43_9CREN</name>
<comment type="caution">
    <text evidence="6">The sequence shown here is derived from an EMBL/GenBank/DDBJ whole genome shotgun (WGS) entry which is preliminary data.</text>
</comment>
<sequence length="328" mass="36561">MAVLEVQGLKAYYMLRRGSIKAVDGVDLVVEDKSIVGVVGESGCGKSTLARAIALDITPPLKLVEGRIVIDGIEITRMPLDQARKKIAGVRVALVPQAAMNAIVPTVKIKDYIADIITEKNRDLTRKEAIDLAVKRFEELNLPIESLERYPFELSGGMRQRVLIALTTLLNPALLIADEPTSALDVSTQKIVLITIYNVFVKGLVKSILFISHDIATVRQISDRIIVMYAGKIVEIGSTEDVLHNPLHPYSKALMYSILTPELEVRGRIEKVESLMLIGEPPSLINPPPGCRFHPRCPYAMDICRREEPTLIELEKRRFVACWIYLNK</sequence>
<dbReference type="EMBL" id="DTCK01000042">
    <property type="protein sequence ID" value="HGQ36636.1"/>
    <property type="molecule type" value="Genomic_DNA"/>
</dbReference>
<dbReference type="EMBL" id="DTBD01000071">
    <property type="protein sequence ID" value="HGQ65155.1"/>
    <property type="molecule type" value="Genomic_DNA"/>
</dbReference>
<evidence type="ECO:0000313" key="5">
    <source>
        <dbReference type="EMBL" id="HGQ36636.1"/>
    </source>
</evidence>
<dbReference type="NCBIfam" id="TIGR01727">
    <property type="entry name" value="oligo_HPY"/>
    <property type="match status" value="1"/>
</dbReference>
<evidence type="ECO:0000313" key="6">
    <source>
        <dbReference type="EMBL" id="HGQ65155.1"/>
    </source>
</evidence>
<keyword evidence="1" id="KW-0813">Transport</keyword>
<dbReference type="SUPFAM" id="SSF52540">
    <property type="entry name" value="P-loop containing nucleoside triphosphate hydrolases"/>
    <property type="match status" value="1"/>
</dbReference>
<dbReference type="InterPro" id="IPR027417">
    <property type="entry name" value="P-loop_NTPase"/>
</dbReference>
<dbReference type="Gene3D" id="3.40.50.300">
    <property type="entry name" value="P-loop containing nucleotide triphosphate hydrolases"/>
    <property type="match status" value="1"/>
</dbReference>
<gene>
    <name evidence="6" type="ORF">ENU08_07920</name>
    <name evidence="5" type="ORF">ENU41_08205</name>
</gene>
<dbReference type="PROSITE" id="PS50893">
    <property type="entry name" value="ABC_TRANSPORTER_2"/>
    <property type="match status" value="1"/>
</dbReference>
<organism evidence="6">
    <name type="scientific">Ignisphaera aggregans</name>
    <dbReference type="NCBI Taxonomy" id="334771"/>
    <lineage>
        <taxon>Archaea</taxon>
        <taxon>Thermoproteota</taxon>
        <taxon>Thermoprotei</taxon>
        <taxon>Desulfurococcales</taxon>
        <taxon>Desulfurococcaceae</taxon>
        <taxon>Ignisphaera</taxon>
    </lineage>
</organism>
<dbReference type="GO" id="GO:0015833">
    <property type="term" value="P:peptide transport"/>
    <property type="evidence" value="ECO:0007669"/>
    <property type="project" value="InterPro"/>
</dbReference>
<evidence type="ECO:0000256" key="1">
    <source>
        <dbReference type="ARBA" id="ARBA00022448"/>
    </source>
</evidence>